<dbReference type="InterPro" id="IPR000878">
    <property type="entry name" value="4pyrrol_Mease"/>
</dbReference>
<evidence type="ECO:0000256" key="3">
    <source>
        <dbReference type="ARBA" id="ARBA00022603"/>
    </source>
</evidence>
<dbReference type="PANTHER" id="PTHR10882:SF0">
    <property type="entry name" value="DIPHTHINE METHYL ESTER SYNTHASE"/>
    <property type="match status" value="1"/>
</dbReference>
<dbReference type="Gene3D" id="3.30.950.10">
    <property type="entry name" value="Methyltransferase, Cobalt-precorrin-4 Transmethylase, Domain 2"/>
    <property type="match status" value="1"/>
</dbReference>
<comment type="caution">
    <text evidence="9">The sequence shown here is derived from an EMBL/GenBank/DDBJ whole genome shotgun (WGS) entry which is preliminary data.</text>
</comment>
<dbReference type="GO" id="GO:0017183">
    <property type="term" value="P:protein histidyl modification to diphthamide"/>
    <property type="evidence" value="ECO:0007669"/>
    <property type="project" value="UniProtKB-UniRule"/>
</dbReference>
<dbReference type="InterPro" id="IPR035996">
    <property type="entry name" value="4pyrrol_Methylase_sf"/>
</dbReference>
<dbReference type="GO" id="GO:0032259">
    <property type="term" value="P:methylation"/>
    <property type="evidence" value="ECO:0007669"/>
    <property type="project" value="UniProtKB-KW"/>
</dbReference>
<dbReference type="EMBL" id="NBVN01000002">
    <property type="protein sequence ID" value="PUA33433.1"/>
    <property type="molecule type" value="Genomic_DNA"/>
</dbReference>
<comment type="similarity">
    <text evidence="2 6">Belongs to the diphthine synthase family.</text>
</comment>
<dbReference type="NCBIfam" id="TIGR00522">
    <property type="entry name" value="dph5"/>
    <property type="match status" value="1"/>
</dbReference>
<reference evidence="9 10" key="1">
    <citation type="journal article" date="2018" name="Syst. Appl. Microbiol.">
        <title>A new symbiotic nanoarchaeote (Candidatus Nanoclepta minutus) and its host (Zestosphaera tikiterensis gen. nov., sp. nov.) from a New Zealand hot spring.</title>
        <authorList>
            <person name="St John E."/>
            <person name="Liu Y."/>
            <person name="Podar M."/>
            <person name="Stott M.B."/>
            <person name="Meneghin J."/>
            <person name="Chen Z."/>
            <person name="Lagutin K."/>
            <person name="Mitchell K."/>
            <person name="Reysenbach A.L."/>
        </authorList>
    </citation>
    <scope>NUCLEOTIDE SEQUENCE [LARGE SCALE GENOMIC DNA]</scope>
    <source>
        <strain evidence="9">NZ3</strain>
    </source>
</reference>
<dbReference type="HAMAP" id="MF_01084">
    <property type="entry name" value="Diphthine_synth"/>
    <property type="match status" value="1"/>
</dbReference>
<feature type="binding site" evidence="6 7">
    <location>
        <position position="12"/>
    </location>
    <ligand>
        <name>S-adenosyl-L-methionine</name>
        <dbReference type="ChEBI" id="CHEBI:59789"/>
    </ligand>
</feature>
<dbReference type="PIRSF" id="PIRSF036432">
    <property type="entry name" value="Diphthine_synth"/>
    <property type="match status" value="1"/>
</dbReference>
<dbReference type="SUPFAM" id="SSF53790">
    <property type="entry name" value="Tetrapyrrole methylase"/>
    <property type="match status" value="1"/>
</dbReference>
<keyword evidence="5 6" id="KW-0949">S-adenosyl-L-methionine</keyword>
<dbReference type="Proteomes" id="UP000244093">
    <property type="component" value="Unassembled WGS sequence"/>
</dbReference>
<keyword evidence="4 6" id="KW-0808">Transferase</keyword>
<evidence type="ECO:0000256" key="6">
    <source>
        <dbReference type="HAMAP-Rule" id="MF_01084"/>
    </source>
</evidence>
<dbReference type="UniPathway" id="UPA00559"/>
<sequence>MPGKFYIVGAGLSADLISLKAVKILKNVDLIFIDMYTSILLGDAEELKKYIGAKEFIPLRRSDVEEKPHETIFKHIESGLNVAFLVPGNPLDATTHASLVVEAWKKGIDFEIIPAPGIIPNAVSMSGLMVYKVGKVVTLTFPKHGIYSEYPYDVIKDNDLRNLHTLLLLDLDLENNKVMQVSEAVDLLYQLENLRREGVISPRRLGIAVSGLGGPKQRICFDTLEKLRGLPNHDGPNTLIITSPKLHFMEEEVAKVISNVYCR</sequence>
<comment type="function">
    <text evidence="6">S-adenosyl-L-methionine-dependent methyltransferase that catalyzes the trimethylation of the amino group of the modified target histidine residue in translation elongation factor 2 (EF-2), to form an intermediate called diphthine. The three successive methylation reactions represent the second step of diphthamide biosynthesis.</text>
</comment>
<comment type="caution">
    <text evidence="6">Lacks conserved residue(s) required for the propagation of feature annotation.</text>
</comment>
<evidence type="ECO:0000256" key="1">
    <source>
        <dbReference type="ARBA" id="ARBA00005156"/>
    </source>
</evidence>
<dbReference type="Gene3D" id="3.40.1010.10">
    <property type="entry name" value="Cobalt-precorrin-4 Transmethylase, Domain 1"/>
    <property type="match status" value="1"/>
</dbReference>
<comment type="catalytic activity">
    <reaction evidence="6">
        <text>2-[(3S)-amino-3-carboxypropyl]-L-histidyl-[translation elongation factor 2] + 3 S-adenosyl-L-methionine = diphthine-[translation elongation factor 2] + 3 S-adenosyl-L-homocysteine + 3 H(+)</text>
        <dbReference type="Rhea" id="RHEA:36415"/>
        <dbReference type="Rhea" id="RHEA-COMP:9749"/>
        <dbReference type="Rhea" id="RHEA-COMP:10172"/>
        <dbReference type="ChEBI" id="CHEBI:15378"/>
        <dbReference type="ChEBI" id="CHEBI:57856"/>
        <dbReference type="ChEBI" id="CHEBI:59789"/>
        <dbReference type="ChEBI" id="CHEBI:73995"/>
        <dbReference type="ChEBI" id="CHEBI:82696"/>
        <dbReference type="EC" id="2.1.1.98"/>
    </reaction>
</comment>
<protein>
    <recommendedName>
        <fullName evidence="6">Diphthine synthase</fullName>
        <ecNumber evidence="6">2.1.1.98</ecNumber>
    </recommendedName>
    <alternativeName>
        <fullName evidence="6">Diphthamide biosynthesis methyltransferase</fullName>
    </alternativeName>
</protein>
<comment type="subunit">
    <text evidence="6">Homodimer.</text>
</comment>
<feature type="domain" description="Tetrapyrrole methylase" evidence="8">
    <location>
        <begin position="4"/>
        <end position="227"/>
    </location>
</feature>
<proteinExistence type="inferred from homology"/>
<dbReference type="AlphaFoldDB" id="A0A2R7Y7B2"/>
<feature type="binding site" evidence="6 7">
    <location>
        <position position="169"/>
    </location>
    <ligand>
        <name>S-adenosyl-L-methionine</name>
        <dbReference type="ChEBI" id="CHEBI:59789"/>
    </ligand>
</feature>
<dbReference type="InterPro" id="IPR014776">
    <property type="entry name" value="4pyrrole_Mease_sub2"/>
</dbReference>
<evidence type="ECO:0000313" key="10">
    <source>
        <dbReference type="Proteomes" id="UP000244093"/>
    </source>
</evidence>
<evidence type="ECO:0000256" key="4">
    <source>
        <dbReference type="ARBA" id="ARBA00022679"/>
    </source>
</evidence>
<evidence type="ECO:0000256" key="2">
    <source>
        <dbReference type="ARBA" id="ARBA00006729"/>
    </source>
</evidence>
<evidence type="ECO:0000256" key="7">
    <source>
        <dbReference type="PIRSR" id="PIRSR036432-1"/>
    </source>
</evidence>
<name>A0A2R7Y7B2_9CREN</name>
<dbReference type="InterPro" id="IPR004551">
    <property type="entry name" value="Dphthn_synthase"/>
</dbReference>
<dbReference type="EC" id="2.1.1.98" evidence="6"/>
<keyword evidence="3 6" id="KW-0489">Methyltransferase</keyword>
<comment type="pathway">
    <text evidence="1 6">Protein modification; peptidyl-diphthamide biosynthesis.</text>
</comment>
<dbReference type="GO" id="GO:0004164">
    <property type="term" value="F:diphthine synthase activity"/>
    <property type="evidence" value="ECO:0007669"/>
    <property type="project" value="UniProtKB-UniRule"/>
</dbReference>
<accession>A0A2R7Y7B2</accession>
<dbReference type="InterPro" id="IPR014777">
    <property type="entry name" value="4pyrrole_Mease_sub1"/>
</dbReference>
<evidence type="ECO:0000313" key="9">
    <source>
        <dbReference type="EMBL" id="PUA33433.1"/>
    </source>
</evidence>
<feature type="binding site" evidence="6 7">
    <location>
        <position position="212"/>
    </location>
    <ligand>
        <name>S-adenosyl-L-methionine</name>
        <dbReference type="ChEBI" id="CHEBI:59789"/>
    </ligand>
</feature>
<dbReference type="PANTHER" id="PTHR10882">
    <property type="entry name" value="DIPHTHINE SYNTHASE"/>
    <property type="match status" value="1"/>
</dbReference>
<evidence type="ECO:0000256" key="5">
    <source>
        <dbReference type="ARBA" id="ARBA00022691"/>
    </source>
</evidence>
<gene>
    <name evidence="6" type="primary">dphB</name>
    <name evidence="9" type="ORF">B7O98_03145</name>
</gene>
<dbReference type="CDD" id="cd11647">
    <property type="entry name" value="DHP5_DphB"/>
    <property type="match status" value="1"/>
</dbReference>
<evidence type="ECO:0000259" key="8">
    <source>
        <dbReference type="Pfam" id="PF00590"/>
    </source>
</evidence>
<organism evidence="9 10">
    <name type="scientific">Zestosphaera tikiterensis</name>
    <dbReference type="NCBI Taxonomy" id="1973259"/>
    <lineage>
        <taxon>Archaea</taxon>
        <taxon>Thermoproteota</taxon>
        <taxon>Thermoprotei</taxon>
        <taxon>Desulfurococcales</taxon>
        <taxon>Desulfurococcaceae</taxon>
        <taxon>Zestosphaera</taxon>
    </lineage>
</organism>
<dbReference type="Pfam" id="PF00590">
    <property type="entry name" value="TP_methylase"/>
    <property type="match status" value="1"/>
</dbReference>